<dbReference type="EMBL" id="JAYKXP010000207">
    <property type="protein sequence ID" value="KAK7019438.1"/>
    <property type="molecule type" value="Genomic_DNA"/>
</dbReference>
<evidence type="ECO:0000256" key="1">
    <source>
        <dbReference type="SAM" id="MobiDB-lite"/>
    </source>
</evidence>
<dbReference type="AlphaFoldDB" id="A0AAW0B1K5"/>
<proteinExistence type="predicted"/>
<evidence type="ECO:0000313" key="3">
    <source>
        <dbReference type="Proteomes" id="UP001383192"/>
    </source>
</evidence>
<accession>A0AAW0B1K5</accession>
<gene>
    <name evidence="2" type="ORF">VNI00_018048</name>
</gene>
<sequence length="407" mass="47464">MKRRFEESENWCYTLNVLEIAPSKTNLASGEQEFFEPCMTTQPTERDQASRQVHLGWLPRRWLKSGRRLWPIFIPPGNVPDPVTKKRARRGLRSKAGQERQRLRHEPYRTVMEQLAREKRKEETVVEDIVDYPTDFINFKRDGIAVRKHLQAHYNTDTDQLDMIPRDTSWFVPAVGVHGDSDKHTTHILGRINRVLSKETGRYLENSFRRMNEAGLKYPKAEPNRSLNHAVHLGSWELYARTSRLSNDSIKQKPEVLRIMDEMLDTLKIHVFPRIAEFLKEYCPDDWERRQRAYTRVKGQLMSKLQARPALDYAGIAFCVAVKEGGSETLHVDFNDHRDSLTFMLSIGEYEGAEFCVPQLGVKVPYGPTDILWCRTRELAHCTAPFTGKRLNFTIFCDDYLMRHGLQ</sequence>
<name>A0AAW0B1K5_9AGAR</name>
<reference evidence="2 3" key="1">
    <citation type="submission" date="2024-01" db="EMBL/GenBank/DDBJ databases">
        <title>A draft genome for a cacao thread blight-causing isolate of Paramarasmius palmivorus.</title>
        <authorList>
            <person name="Baruah I.K."/>
            <person name="Bukari Y."/>
            <person name="Amoako-Attah I."/>
            <person name="Meinhardt L.W."/>
            <person name="Bailey B.A."/>
            <person name="Cohen S.P."/>
        </authorList>
    </citation>
    <scope>NUCLEOTIDE SEQUENCE [LARGE SCALE GENOMIC DNA]</scope>
    <source>
        <strain evidence="2 3">GH-12</strain>
    </source>
</reference>
<dbReference type="Proteomes" id="UP001383192">
    <property type="component" value="Unassembled WGS sequence"/>
</dbReference>
<evidence type="ECO:0000313" key="2">
    <source>
        <dbReference type="EMBL" id="KAK7019438.1"/>
    </source>
</evidence>
<feature type="region of interest" description="Disordered" evidence="1">
    <location>
        <begin position="81"/>
        <end position="102"/>
    </location>
</feature>
<organism evidence="2 3">
    <name type="scientific">Paramarasmius palmivorus</name>
    <dbReference type="NCBI Taxonomy" id="297713"/>
    <lineage>
        <taxon>Eukaryota</taxon>
        <taxon>Fungi</taxon>
        <taxon>Dikarya</taxon>
        <taxon>Basidiomycota</taxon>
        <taxon>Agaricomycotina</taxon>
        <taxon>Agaricomycetes</taxon>
        <taxon>Agaricomycetidae</taxon>
        <taxon>Agaricales</taxon>
        <taxon>Marasmiineae</taxon>
        <taxon>Marasmiaceae</taxon>
        <taxon>Paramarasmius</taxon>
    </lineage>
</organism>
<keyword evidence="3" id="KW-1185">Reference proteome</keyword>
<protein>
    <submittedName>
        <fullName evidence="2">Uncharacterized protein</fullName>
    </submittedName>
</protein>
<comment type="caution">
    <text evidence="2">The sequence shown here is derived from an EMBL/GenBank/DDBJ whole genome shotgun (WGS) entry which is preliminary data.</text>
</comment>
<dbReference type="Gene3D" id="3.60.130.30">
    <property type="match status" value="1"/>
</dbReference>